<keyword evidence="2" id="KW-0813">Transport</keyword>
<evidence type="ECO:0000313" key="6">
    <source>
        <dbReference type="Proteomes" id="UP000017836"/>
    </source>
</evidence>
<dbReference type="SUPFAM" id="SSF52540">
    <property type="entry name" value="P-loop containing nucleoside triphosphate hydrolases"/>
    <property type="match status" value="1"/>
</dbReference>
<evidence type="ECO:0000313" key="5">
    <source>
        <dbReference type="EMBL" id="ERM94421.1"/>
    </source>
</evidence>
<protein>
    <recommendedName>
        <fullName evidence="4">ABC transporter domain-containing protein</fullName>
    </recommendedName>
</protein>
<dbReference type="InterPro" id="IPR052215">
    <property type="entry name" value="Plant_ABCG"/>
</dbReference>
<accession>W1NG06</accession>
<dbReference type="PANTHER" id="PTHR48042">
    <property type="entry name" value="ABC TRANSPORTER G FAMILY MEMBER 11"/>
    <property type="match status" value="1"/>
</dbReference>
<name>W1NG06_AMBTC</name>
<feature type="domain" description="ABC transporter" evidence="4">
    <location>
        <begin position="127"/>
        <end position="160"/>
    </location>
</feature>
<sequence length="166" mass="18153">MSHNGQHSNPTQSPNPLLGHHPFRHESKDDIYLDEITSKPFQRNPSLNVSDTDEDASTTTKCFFHLNSPALQPARICSKRTVETSVEMGRTKHKSVRPDMDLVGSTGLTWTDLWVTAHGTEGVCTILKGLNGRAQPGEVLAIMGPSGCGKSTLLDALASLRLFFQL</sequence>
<dbReference type="HOGENOM" id="CLU_126762_0_0_1"/>
<proteinExistence type="inferred from homology"/>
<dbReference type="InterPro" id="IPR003439">
    <property type="entry name" value="ABC_transporter-like_ATP-bd"/>
</dbReference>
<evidence type="ECO:0000259" key="4">
    <source>
        <dbReference type="Pfam" id="PF00005"/>
    </source>
</evidence>
<dbReference type="InterPro" id="IPR027417">
    <property type="entry name" value="P-loop_NTPase"/>
</dbReference>
<dbReference type="GO" id="GO:0005524">
    <property type="term" value="F:ATP binding"/>
    <property type="evidence" value="ECO:0007669"/>
    <property type="project" value="InterPro"/>
</dbReference>
<feature type="compositionally biased region" description="Polar residues" evidence="3">
    <location>
        <begin position="1"/>
        <end position="15"/>
    </location>
</feature>
<dbReference type="AlphaFoldDB" id="W1NG06"/>
<evidence type="ECO:0000256" key="2">
    <source>
        <dbReference type="ARBA" id="ARBA00022448"/>
    </source>
</evidence>
<dbReference type="GO" id="GO:0016887">
    <property type="term" value="F:ATP hydrolysis activity"/>
    <property type="evidence" value="ECO:0007669"/>
    <property type="project" value="InterPro"/>
</dbReference>
<dbReference type="Pfam" id="PF00005">
    <property type="entry name" value="ABC_tran"/>
    <property type="match status" value="1"/>
</dbReference>
<dbReference type="eggNOG" id="KOG0061">
    <property type="taxonomic scope" value="Eukaryota"/>
</dbReference>
<dbReference type="Proteomes" id="UP000017836">
    <property type="component" value="Unassembled WGS sequence"/>
</dbReference>
<comment type="similarity">
    <text evidence="1">Belongs to the ABC transporter superfamily. ABCG family. Eye pigment precursor importer (TC 3.A.1.204) subfamily.</text>
</comment>
<gene>
    <name evidence="5" type="ORF">AMTR_s00010p00257130</name>
</gene>
<keyword evidence="6" id="KW-1185">Reference proteome</keyword>
<dbReference type="Gene3D" id="3.40.50.300">
    <property type="entry name" value="P-loop containing nucleotide triphosphate hydrolases"/>
    <property type="match status" value="1"/>
</dbReference>
<organism evidence="5 6">
    <name type="scientific">Amborella trichopoda</name>
    <dbReference type="NCBI Taxonomy" id="13333"/>
    <lineage>
        <taxon>Eukaryota</taxon>
        <taxon>Viridiplantae</taxon>
        <taxon>Streptophyta</taxon>
        <taxon>Embryophyta</taxon>
        <taxon>Tracheophyta</taxon>
        <taxon>Spermatophyta</taxon>
        <taxon>Magnoliopsida</taxon>
        <taxon>Amborellales</taxon>
        <taxon>Amborellaceae</taxon>
        <taxon>Amborella</taxon>
    </lineage>
</organism>
<evidence type="ECO:0000256" key="1">
    <source>
        <dbReference type="ARBA" id="ARBA00005814"/>
    </source>
</evidence>
<dbReference type="Gramene" id="ERM94421">
    <property type="protein sequence ID" value="ERM94421"/>
    <property type="gene ID" value="AMTR_s00010p00257130"/>
</dbReference>
<evidence type="ECO:0000256" key="3">
    <source>
        <dbReference type="SAM" id="MobiDB-lite"/>
    </source>
</evidence>
<feature type="region of interest" description="Disordered" evidence="3">
    <location>
        <begin position="1"/>
        <end position="24"/>
    </location>
</feature>
<dbReference type="PANTHER" id="PTHR48042:SF19">
    <property type="entry name" value="OS09G0472100 PROTEIN"/>
    <property type="match status" value="1"/>
</dbReference>
<reference evidence="6" key="1">
    <citation type="journal article" date="2013" name="Science">
        <title>The Amborella genome and the evolution of flowering plants.</title>
        <authorList>
            <consortium name="Amborella Genome Project"/>
        </authorList>
    </citation>
    <scope>NUCLEOTIDE SEQUENCE [LARGE SCALE GENOMIC DNA]</scope>
</reference>
<dbReference type="EMBL" id="KI397513">
    <property type="protein sequence ID" value="ERM94421.1"/>
    <property type="molecule type" value="Genomic_DNA"/>
</dbReference>